<protein>
    <submittedName>
        <fullName evidence="6">Transcription factor E2F3</fullName>
    </submittedName>
</protein>
<comment type="similarity">
    <text evidence="1">Belongs to the E2F/DP family.</text>
</comment>
<keyword evidence="3" id="KW-0238">DNA-binding</keyword>
<accession>G5C9H7</accession>
<keyword evidence="2" id="KW-0805">Transcription regulation</keyword>
<sequence length="126" mass="14100">MAISEAIRREISLTLATLAYVTFQDIRKITGHQDQTVIVVKAPPETRLEVPDSTESLQIHLASTQAPTEEIEDQIPSNLEGLFVNLVPPLLQEDYLLSLGEEDSIIYLFDACDLEKLPLVEDFMTS</sequence>
<dbReference type="Gene3D" id="6.10.250.540">
    <property type="match status" value="1"/>
</dbReference>
<keyword evidence="4" id="KW-0804">Transcription</keyword>
<evidence type="ECO:0000256" key="3">
    <source>
        <dbReference type="ARBA" id="ARBA00023125"/>
    </source>
</evidence>
<evidence type="ECO:0000256" key="2">
    <source>
        <dbReference type="ARBA" id="ARBA00023015"/>
    </source>
</evidence>
<dbReference type="EMBL" id="JH174053">
    <property type="protein sequence ID" value="EHB18188.1"/>
    <property type="molecule type" value="Genomic_DNA"/>
</dbReference>
<evidence type="ECO:0000313" key="6">
    <source>
        <dbReference type="EMBL" id="EHB18188.1"/>
    </source>
</evidence>
<name>G5C9H7_HETGA</name>
<dbReference type="AlphaFoldDB" id="G5C9H7"/>
<dbReference type="Pfam" id="PF16421">
    <property type="entry name" value="E2F_CC-MB"/>
    <property type="match status" value="1"/>
</dbReference>
<dbReference type="Proteomes" id="UP000006813">
    <property type="component" value="Unassembled WGS sequence"/>
</dbReference>
<reference evidence="6 7" key="1">
    <citation type="journal article" date="2011" name="Nature">
        <title>Genome sequencing reveals insights into physiology and longevity of the naked mole rat.</title>
        <authorList>
            <person name="Kim E.B."/>
            <person name="Fang X."/>
            <person name="Fushan A.A."/>
            <person name="Huang Z."/>
            <person name="Lobanov A.V."/>
            <person name="Han L."/>
            <person name="Marino S.M."/>
            <person name="Sun X."/>
            <person name="Turanov A.A."/>
            <person name="Yang P."/>
            <person name="Yim S.H."/>
            <person name="Zhao X."/>
            <person name="Kasaikina M.V."/>
            <person name="Stoletzki N."/>
            <person name="Peng C."/>
            <person name="Polak P."/>
            <person name="Xiong Z."/>
            <person name="Kiezun A."/>
            <person name="Zhu Y."/>
            <person name="Chen Y."/>
            <person name="Kryukov G.V."/>
            <person name="Zhang Q."/>
            <person name="Peshkin L."/>
            <person name="Yang L."/>
            <person name="Bronson R.T."/>
            <person name="Buffenstein R."/>
            <person name="Wang B."/>
            <person name="Han C."/>
            <person name="Li Q."/>
            <person name="Chen L."/>
            <person name="Zhao W."/>
            <person name="Sunyaev S.R."/>
            <person name="Park T.J."/>
            <person name="Zhang G."/>
            <person name="Wang J."/>
            <person name="Gladyshev V.N."/>
        </authorList>
    </citation>
    <scope>NUCLEOTIDE SEQUENCE [LARGE SCALE GENOMIC DNA]</scope>
</reference>
<feature type="domain" description="E2F transcription factor CC-MB" evidence="5">
    <location>
        <begin position="17"/>
        <end position="67"/>
    </location>
</feature>
<dbReference type="InParanoid" id="G5C9H7"/>
<dbReference type="InterPro" id="IPR032198">
    <property type="entry name" value="E2F_CC-MB"/>
</dbReference>
<dbReference type="GO" id="GO:0003677">
    <property type="term" value="F:DNA binding"/>
    <property type="evidence" value="ECO:0007669"/>
    <property type="project" value="UniProtKB-KW"/>
</dbReference>
<dbReference type="SUPFAM" id="SSF144074">
    <property type="entry name" value="E2F-DP heterodimerization region"/>
    <property type="match status" value="1"/>
</dbReference>
<dbReference type="GO" id="GO:0046983">
    <property type="term" value="F:protein dimerization activity"/>
    <property type="evidence" value="ECO:0007669"/>
    <property type="project" value="InterPro"/>
</dbReference>
<evidence type="ECO:0000256" key="4">
    <source>
        <dbReference type="ARBA" id="ARBA00023163"/>
    </source>
</evidence>
<dbReference type="InterPro" id="IPR037241">
    <property type="entry name" value="E2F-DP_heterodim"/>
</dbReference>
<gene>
    <name evidence="6" type="ORF">GW7_11721</name>
</gene>
<proteinExistence type="inferred from homology"/>
<dbReference type="STRING" id="10181.G5C9H7"/>
<evidence type="ECO:0000259" key="5">
    <source>
        <dbReference type="Pfam" id="PF16421"/>
    </source>
</evidence>
<evidence type="ECO:0000256" key="1">
    <source>
        <dbReference type="ARBA" id="ARBA00010940"/>
    </source>
</evidence>
<evidence type="ECO:0000313" key="7">
    <source>
        <dbReference type="Proteomes" id="UP000006813"/>
    </source>
</evidence>
<organism evidence="6 7">
    <name type="scientific">Heterocephalus glaber</name>
    <name type="common">Naked mole rat</name>
    <dbReference type="NCBI Taxonomy" id="10181"/>
    <lineage>
        <taxon>Eukaryota</taxon>
        <taxon>Metazoa</taxon>
        <taxon>Chordata</taxon>
        <taxon>Craniata</taxon>
        <taxon>Vertebrata</taxon>
        <taxon>Euteleostomi</taxon>
        <taxon>Mammalia</taxon>
        <taxon>Eutheria</taxon>
        <taxon>Euarchontoglires</taxon>
        <taxon>Glires</taxon>
        <taxon>Rodentia</taxon>
        <taxon>Hystricomorpha</taxon>
        <taxon>Bathyergidae</taxon>
        <taxon>Heterocephalus</taxon>
    </lineage>
</organism>